<evidence type="ECO:0000313" key="2">
    <source>
        <dbReference type="Proteomes" id="UP000386466"/>
    </source>
</evidence>
<name>A0A485NR34_LYNPA</name>
<protein>
    <submittedName>
        <fullName evidence="1">Uncharacterized protein</fullName>
    </submittedName>
</protein>
<keyword evidence="2" id="KW-1185">Reference proteome</keyword>
<accession>A0A485NR34</accession>
<gene>
    <name evidence="1" type="ORF">LYPA_23C017800</name>
</gene>
<dbReference type="AlphaFoldDB" id="A0A485NR34"/>
<evidence type="ECO:0000313" key="1">
    <source>
        <dbReference type="EMBL" id="VFV34703.1"/>
    </source>
</evidence>
<proteinExistence type="predicted"/>
<dbReference type="Proteomes" id="UP000386466">
    <property type="component" value="Unassembled WGS sequence"/>
</dbReference>
<reference evidence="1 2" key="1">
    <citation type="submission" date="2019-01" db="EMBL/GenBank/DDBJ databases">
        <authorList>
            <person name="Alioto T."/>
            <person name="Alioto T."/>
        </authorList>
    </citation>
    <scope>NUCLEOTIDE SEQUENCE [LARGE SCALE GENOMIC DNA]</scope>
</reference>
<dbReference type="EMBL" id="CAAGRJ010020041">
    <property type="protein sequence ID" value="VFV34703.1"/>
    <property type="molecule type" value="Genomic_DNA"/>
</dbReference>
<organism evidence="1 2">
    <name type="scientific">Lynx pardinus</name>
    <name type="common">Iberian lynx</name>
    <name type="synonym">Felis pardina</name>
    <dbReference type="NCBI Taxonomy" id="191816"/>
    <lineage>
        <taxon>Eukaryota</taxon>
        <taxon>Metazoa</taxon>
        <taxon>Chordata</taxon>
        <taxon>Craniata</taxon>
        <taxon>Vertebrata</taxon>
        <taxon>Euteleostomi</taxon>
        <taxon>Mammalia</taxon>
        <taxon>Eutheria</taxon>
        <taxon>Laurasiatheria</taxon>
        <taxon>Carnivora</taxon>
        <taxon>Feliformia</taxon>
        <taxon>Felidae</taxon>
        <taxon>Felinae</taxon>
        <taxon>Lynx</taxon>
    </lineage>
</organism>
<sequence>MAQKHCSALCSHCWSSIPPLHRPQHPPTPSAQDSAEQTAYAQQLSNSILIHARLIYLDCREFGAPAHCT</sequence>